<keyword evidence="2" id="KW-1185">Reference proteome</keyword>
<evidence type="ECO:0000313" key="1">
    <source>
        <dbReference type="EMBL" id="KAI0085113.1"/>
    </source>
</evidence>
<organism evidence="1 2">
    <name type="scientific">Irpex rosettiformis</name>
    <dbReference type="NCBI Taxonomy" id="378272"/>
    <lineage>
        <taxon>Eukaryota</taxon>
        <taxon>Fungi</taxon>
        <taxon>Dikarya</taxon>
        <taxon>Basidiomycota</taxon>
        <taxon>Agaricomycotina</taxon>
        <taxon>Agaricomycetes</taxon>
        <taxon>Polyporales</taxon>
        <taxon>Irpicaceae</taxon>
        <taxon>Irpex</taxon>
    </lineage>
</organism>
<gene>
    <name evidence="1" type="ORF">BDY19DRAFT_997003</name>
</gene>
<sequence length="254" mass="28937">MFRAVLKMPRTNSRVAKEICLQRRLPKSFDDAVQACRDLGEPRLFTEKELDVVVSYVSRRPHFNPYGTLSTFNHEEFTICTATANAHYHTEHRISAPAIAFSSTTSIVEKLSTILDFKKLSEKDLTGILKPKLEATIKRLNIVVELLDSPLIICHHRAHKRVTGIHKFLKSTLEDFDHYVSTEKHSDLQALNYGLQALGNISFKSLRKNLSRIVDDIGLVATGRYFVCSDLGSGKHWEVTCRTLRSAEKQQTRR</sequence>
<evidence type="ECO:0000313" key="2">
    <source>
        <dbReference type="Proteomes" id="UP001055072"/>
    </source>
</evidence>
<comment type="caution">
    <text evidence="1">The sequence shown here is derived from an EMBL/GenBank/DDBJ whole genome shotgun (WGS) entry which is preliminary data.</text>
</comment>
<name>A0ACB8TSX4_9APHY</name>
<protein>
    <submittedName>
        <fullName evidence="1">Uncharacterized protein</fullName>
    </submittedName>
</protein>
<dbReference type="EMBL" id="MU274934">
    <property type="protein sequence ID" value="KAI0085113.1"/>
    <property type="molecule type" value="Genomic_DNA"/>
</dbReference>
<accession>A0ACB8TSX4</accession>
<reference evidence="1" key="1">
    <citation type="journal article" date="2021" name="Environ. Microbiol.">
        <title>Gene family expansions and transcriptome signatures uncover fungal adaptations to wood decay.</title>
        <authorList>
            <person name="Hage H."/>
            <person name="Miyauchi S."/>
            <person name="Viragh M."/>
            <person name="Drula E."/>
            <person name="Min B."/>
            <person name="Chaduli D."/>
            <person name="Navarro D."/>
            <person name="Favel A."/>
            <person name="Norest M."/>
            <person name="Lesage-Meessen L."/>
            <person name="Balint B."/>
            <person name="Merenyi Z."/>
            <person name="de Eugenio L."/>
            <person name="Morin E."/>
            <person name="Martinez A.T."/>
            <person name="Baldrian P."/>
            <person name="Stursova M."/>
            <person name="Martinez M.J."/>
            <person name="Novotny C."/>
            <person name="Magnuson J.K."/>
            <person name="Spatafora J.W."/>
            <person name="Maurice S."/>
            <person name="Pangilinan J."/>
            <person name="Andreopoulos W."/>
            <person name="LaButti K."/>
            <person name="Hundley H."/>
            <person name="Na H."/>
            <person name="Kuo A."/>
            <person name="Barry K."/>
            <person name="Lipzen A."/>
            <person name="Henrissat B."/>
            <person name="Riley R."/>
            <person name="Ahrendt S."/>
            <person name="Nagy L.G."/>
            <person name="Grigoriev I.V."/>
            <person name="Martin F."/>
            <person name="Rosso M.N."/>
        </authorList>
    </citation>
    <scope>NUCLEOTIDE SEQUENCE</scope>
    <source>
        <strain evidence="1">CBS 384.51</strain>
    </source>
</reference>
<dbReference type="Proteomes" id="UP001055072">
    <property type="component" value="Unassembled WGS sequence"/>
</dbReference>
<proteinExistence type="predicted"/>